<sequence length="108" mass="12033">MVEEATTSLRKVTVAGHTYGVLKPMRQASKVQKVVSYGKLDREVIKNAESTSKMYFSQLDPKVDTREGPYENVMDTQSGLEAIKGEKLTILKQIGLTVWISSLTQVRA</sequence>
<protein>
    <submittedName>
        <fullName evidence="1">Uncharacterized protein</fullName>
    </submittedName>
</protein>
<evidence type="ECO:0000313" key="2">
    <source>
        <dbReference type="Proteomes" id="UP001396334"/>
    </source>
</evidence>
<proteinExistence type="predicted"/>
<organism evidence="1 2">
    <name type="scientific">Hibiscus sabdariffa</name>
    <name type="common">roselle</name>
    <dbReference type="NCBI Taxonomy" id="183260"/>
    <lineage>
        <taxon>Eukaryota</taxon>
        <taxon>Viridiplantae</taxon>
        <taxon>Streptophyta</taxon>
        <taxon>Embryophyta</taxon>
        <taxon>Tracheophyta</taxon>
        <taxon>Spermatophyta</taxon>
        <taxon>Magnoliopsida</taxon>
        <taxon>eudicotyledons</taxon>
        <taxon>Gunneridae</taxon>
        <taxon>Pentapetalae</taxon>
        <taxon>rosids</taxon>
        <taxon>malvids</taxon>
        <taxon>Malvales</taxon>
        <taxon>Malvaceae</taxon>
        <taxon>Malvoideae</taxon>
        <taxon>Hibiscus</taxon>
    </lineage>
</organism>
<accession>A0ABR1ZM27</accession>
<dbReference type="Proteomes" id="UP001396334">
    <property type="component" value="Unassembled WGS sequence"/>
</dbReference>
<gene>
    <name evidence="1" type="ORF">V6N11_008463</name>
</gene>
<name>A0ABR1ZM27_9ROSI</name>
<dbReference type="EMBL" id="JBBPBN010000869">
    <property type="protein sequence ID" value="KAK8481667.1"/>
    <property type="molecule type" value="Genomic_DNA"/>
</dbReference>
<comment type="caution">
    <text evidence="1">The sequence shown here is derived from an EMBL/GenBank/DDBJ whole genome shotgun (WGS) entry which is preliminary data.</text>
</comment>
<evidence type="ECO:0000313" key="1">
    <source>
        <dbReference type="EMBL" id="KAK8481667.1"/>
    </source>
</evidence>
<reference evidence="1 2" key="1">
    <citation type="journal article" date="2024" name="G3 (Bethesda)">
        <title>Genome assembly of Hibiscus sabdariffa L. provides insights into metabolisms of medicinal natural products.</title>
        <authorList>
            <person name="Kim T."/>
        </authorList>
    </citation>
    <scope>NUCLEOTIDE SEQUENCE [LARGE SCALE GENOMIC DNA]</scope>
    <source>
        <strain evidence="1">TK-2024</strain>
        <tissue evidence="1">Old leaves</tissue>
    </source>
</reference>
<keyword evidence="2" id="KW-1185">Reference proteome</keyword>